<keyword evidence="3" id="KW-1185">Reference proteome</keyword>
<comment type="caution">
    <text evidence="2">The sequence shown here is derived from an EMBL/GenBank/DDBJ whole genome shotgun (WGS) entry which is preliminary data.</text>
</comment>
<name>A0AAU9NKQ8_9ASTR</name>
<feature type="compositionally biased region" description="Basic and acidic residues" evidence="1">
    <location>
        <begin position="62"/>
        <end position="107"/>
    </location>
</feature>
<evidence type="ECO:0000313" key="2">
    <source>
        <dbReference type="EMBL" id="CAH1438458.1"/>
    </source>
</evidence>
<gene>
    <name evidence="2" type="ORF">LVIROSA_LOCUS24720</name>
</gene>
<organism evidence="2 3">
    <name type="scientific">Lactuca virosa</name>
    <dbReference type="NCBI Taxonomy" id="75947"/>
    <lineage>
        <taxon>Eukaryota</taxon>
        <taxon>Viridiplantae</taxon>
        <taxon>Streptophyta</taxon>
        <taxon>Embryophyta</taxon>
        <taxon>Tracheophyta</taxon>
        <taxon>Spermatophyta</taxon>
        <taxon>Magnoliopsida</taxon>
        <taxon>eudicotyledons</taxon>
        <taxon>Gunneridae</taxon>
        <taxon>Pentapetalae</taxon>
        <taxon>asterids</taxon>
        <taxon>campanulids</taxon>
        <taxon>Asterales</taxon>
        <taxon>Asteraceae</taxon>
        <taxon>Cichorioideae</taxon>
        <taxon>Cichorieae</taxon>
        <taxon>Lactucinae</taxon>
        <taxon>Lactuca</taxon>
    </lineage>
</organism>
<proteinExistence type="predicted"/>
<evidence type="ECO:0000256" key="1">
    <source>
        <dbReference type="SAM" id="MobiDB-lite"/>
    </source>
</evidence>
<accession>A0AAU9NKQ8</accession>
<dbReference type="Proteomes" id="UP001157418">
    <property type="component" value="Unassembled WGS sequence"/>
</dbReference>
<protein>
    <submittedName>
        <fullName evidence="2">Uncharacterized protein</fullName>
    </submittedName>
</protein>
<sequence>MDGGMSAPKPSPSLISTAIHSNYPREVPSVLAPIRLPDDMFPYRVPVTTTKSQKNPLPAPHTECKVNVDQPDLDHEKACTIPDKEIREHGEKEKDTSEDTEQREHDQDYKYCDVTHHFSQNKPPRTLEDSVAELFHQDVHGQMFCLREKVKERLSNSDDY</sequence>
<evidence type="ECO:0000313" key="3">
    <source>
        <dbReference type="Proteomes" id="UP001157418"/>
    </source>
</evidence>
<dbReference type="AlphaFoldDB" id="A0AAU9NKQ8"/>
<reference evidence="2 3" key="1">
    <citation type="submission" date="2022-01" db="EMBL/GenBank/DDBJ databases">
        <authorList>
            <person name="Xiong W."/>
            <person name="Schranz E."/>
        </authorList>
    </citation>
    <scope>NUCLEOTIDE SEQUENCE [LARGE SCALE GENOMIC DNA]</scope>
</reference>
<feature type="region of interest" description="Disordered" evidence="1">
    <location>
        <begin position="49"/>
        <end position="107"/>
    </location>
</feature>
<dbReference type="EMBL" id="CAKMRJ010004445">
    <property type="protein sequence ID" value="CAH1438458.1"/>
    <property type="molecule type" value="Genomic_DNA"/>
</dbReference>